<accession>A0A8K0QW14</accession>
<evidence type="ECO:0000313" key="2">
    <source>
        <dbReference type="EMBL" id="KAH7073212.1"/>
    </source>
</evidence>
<gene>
    <name evidence="2" type="ORF">FB567DRAFT_611384</name>
</gene>
<protein>
    <submittedName>
        <fullName evidence="2">Uncharacterized protein</fullName>
    </submittedName>
</protein>
<name>A0A8K0QW14_9PLEO</name>
<dbReference type="AlphaFoldDB" id="A0A8K0QW14"/>
<evidence type="ECO:0000313" key="3">
    <source>
        <dbReference type="Proteomes" id="UP000813461"/>
    </source>
</evidence>
<reference evidence="2" key="1">
    <citation type="journal article" date="2021" name="Nat. Commun.">
        <title>Genetic determinants of endophytism in the Arabidopsis root mycobiome.</title>
        <authorList>
            <person name="Mesny F."/>
            <person name="Miyauchi S."/>
            <person name="Thiergart T."/>
            <person name="Pickel B."/>
            <person name="Atanasova L."/>
            <person name="Karlsson M."/>
            <person name="Huettel B."/>
            <person name="Barry K.W."/>
            <person name="Haridas S."/>
            <person name="Chen C."/>
            <person name="Bauer D."/>
            <person name="Andreopoulos W."/>
            <person name="Pangilinan J."/>
            <person name="LaButti K."/>
            <person name="Riley R."/>
            <person name="Lipzen A."/>
            <person name="Clum A."/>
            <person name="Drula E."/>
            <person name="Henrissat B."/>
            <person name="Kohler A."/>
            <person name="Grigoriev I.V."/>
            <person name="Martin F.M."/>
            <person name="Hacquard S."/>
        </authorList>
    </citation>
    <scope>NUCLEOTIDE SEQUENCE</scope>
    <source>
        <strain evidence="2">MPI-SDFR-AT-0120</strain>
    </source>
</reference>
<dbReference type="Proteomes" id="UP000813461">
    <property type="component" value="Unassembled WGS sequence"/>
</dbReference>
<organism evidence="2 3">
    <name type="scientific">Paraphoma chrysanthemicola</name>
    <dbReference type="NCBI Taxonomy" id="798071"/>
    <lineage>
        <taxon>Eukaryota</taxon>
        <taxon>Fungi</taxon>
        <taxon>Dikarya</taxon>
        <taxon>Ascomycota</taxon>
        <taxon>Pezizomycotina</taxon>
        <taxon>Dothideomycetes</taxon>
        <taxon>Pleosporomycetidae</taxon>
        <taxon>Pleosporales</taxon>
        <taxon>Pleosporineae</taxon>
        <taxon>Phaeosphaeriaceae</taxon>
        <taxon>Paraphoma</taxon>
    </lineage>
</organism>
<comment type="caution">
    <text evidence="2">The sequence shown here is derived from an EMBL/GenBank/DDBJ whole genome shotgun (WGS) entry which is preliminary data.</text>
</comment>
<keyword evidence="3" id="KW-1185">Reference proteome</keyword>
<evidence type="ECO:0000256" key="1">
    <source>
        <dbReference type="SAM" id="MobiDB-lite"/>
    </source>
</evidence>
<dbReference type="OrthoDB" id="10535731at2759"/>
<feature type="compositionally biased region" description="Polar residues" evidence="1">
    <location>
        <begin position="164"/>
        <end position="174"/>
    </location>
</feature>
<sequence>MALHDDDPVHQYDFAVNDNQSELQPSVNLALTLDPNPLDVISIGDPQRSIQQSERSIGHTTYDQTAGPVFYGPNTIIGVHDTNPASYAANSPTRDTEVSQTDGQLNNSYIRGTYPAGLHHTGHPLQLPSTASVFPQGLASGSYNAFSSEARPVASQTVRKRKASISNSARPSMSSHKRNGQAIFNDRVRKARDQLCSTDIQMVAPGDINSATHTAQARSNFEWSTIMPPSVSIGRGATDMQHADMNDTHDLNGNSGQSRAFQIAHDSFARPQHATSEFSGSVASASAQASNYPQCPTTSSVGPMHAPSPPQANSCYIYALLNPIRVNGQEYVKLAWNNQTKTLLIDDELTLFDQNSRIEILPNSFGKKIYFFDSGFLWMESLRPKSRYKIFEAYVVLPSSDEHPDEGISEKTCEPYDCWLIPFAIHNGKQWEAFYDFLVHTLGAERVETCAKKKDPMVTMTMHIA</sequence>
<feature type="region of interest" description="Disordered" evidence="1">
    <location>
        <begin position="163"/>
        <end position="182"/>
    </location>
</feature>
<proteinExistence type="predicted"/>
<dbReference type="EMBL" id="JAGMVJ010000022">
    <property type="protein sequence ID" value="KAH7073212.1"/>
    <property type="molecule type" value="Genomic_DNA"/>
</dbReference>